<dbReference type="EMBL" id="VFML01000001">
    <property type="protein sequence ID" value="TQJ04729.1"/>
    <property type="molecule type" value="Genomic_DNA"/>
</dbReference>
<dbReference type="AlphaFoldDB" id="A0A542DNQ0"/>
<accession>A0A542DNQ0</accession>
<keyword evidence="3" id="KW-1185">Reference proteome</keyword>
<organism evidence="2 3">
    <name type="scientific">Amycolatopsis cihanbeyliensis</name>
    <dbReference type="NCBI Taxonomy" id="1128664"/>
    <lineage>
        <taxon>Bacteria</taxon>
        <taxon>Bacillati</taxon>
        <taxon>Actinomycetota</taxon>
        <taxon>Actinomycetes</taxon>
        <taxon>Pseudonocardiales</taxon>
        <taxon>Pseudonocardiaceae</taxon>
        <taxon>Amycolatopsis</taxon>
    </lineage>
</organism>
<keyword evidence="1" id="KW-1133">Transmembrane helix</keyword>
<gene>
    <name evidence="2" type="ORF">FB471_4537</name>
</gene>
<keyword evidence="1" id="KW-0472">Membrane</keyword>
<evidence type="ECO:0000313" key="2">
    <source>
        <dbReference type="EMBL" id="TQJ04729.1"/>
    </source>
</evidence>
<dbReference type="RefSeq" id="WP_142000374.1">
    <property type="nucleotide sequence ID" value="NZ_VFML01000001.1"/>
</dbReference>
<reference evidence="2 3" key="1">
    <citation type="submission" date="2019-06" db="EMBL/GenBank/DDBJ databases">
        <title>Sequencing the genomes of 1000 actinobacteria strains.</title>
        <authorList>
            <person name="Klenk H.-P."/>
        </authorList>
    </citation>
    <scope>NUCLEOTIDE SEQUENCE [LARGE SCALE GENOMIC DNA]</scope>
    <source>
        <strain evidence="2 3">DSM 45679</strain>
    </source>
</reference>
<keyword evidence="1" id="KW-0812">Transmembrane</keyword>
<evidence type="ECO:0000313" key="3">
    <source>
        <dbReference type="Proteomes" id="UP000320876"/>
    </source>
</evidence>
<proteinExistence type="predicted"/>
<comment type="caution">
    <text evidence="2">The sequence shown here is derived from an EMBL/GenBank/DDBJ whole genome shotgun (WGS) entry which is preliminary data.</text>
</comment>
<name>A0A542DNQ0_AMYCI</name>
<feature type="transmembrane region" description="Helical" evidence="1">
    <location>
        <begin position="203"/>
        <end position="228"/>
    </location>
</feature>
<dbReference type="Proteomes" id="UP000320876">
    <property type="component" value="Unassembled WGS sequence"/>
</dbReference>
<evidence type="ECO:0000256" key="1">
    <source>
        <dbReference type="SAM" id="Phobius"/>
    </source>
</evidence>
<sequence>MKRSRSRLGIPRWAFLAAAIGLAGFLLVFRPWSSADDRIRTIVEGLRDGPVYQERGAPDSVDVPRARQVIGDRAIVAVVLGAGPLPASDHVNGPDYAMCERIAARVPTNMVILFATGEDGEYGSSYCTGPDFPVPAKPGASLGEFEMSVVAAAERAWQYRATPANLTPEIEEFVLTFDAEAAEYYGELPRRGPMPDTLARGQIALACAGMVAGSVAFFLLLRTAALALRKRRRAERALARRRREAETRLSRLAEEILHPGDSTAAATTAREYTEVLRLLESAREPHELAEVERRLTELERVLVR</sequence>
<protein>
    <submittedName>
        <fullName evidence="2">Uncharacterized protein</fullName>
    </submittedName>
</protein>
<dbReference type="OrthoDB" id="3372801at2"/>